<evidence type="ECO:0000313" key="1">
    <source>
        <dbReference type="EMBL" id="MCF3945674.1"/>
    </source>
</evidence>
<evidence type="ECO:0000313" key="2">
    <source>
        <dbReference type="Proteomes" id="UP001521209"/>
    </source>
</evidence>
<protein>
    <submittedName>
        <fullName evidence="1">Uncharacterized protein</fullName>
    </submittedName>
</protein>
<dbReference type="EMBL" id="JAKGBZ010000003">
    <property type="protein sequence ID" value="MCF3945674.1"/>
    <property type="molecule type" value="Genomic_DNA"/>
</dbReference>
<name>A0ABS9DWJ2_9PROT</name>
<gene>
    <name evidence="1" type="ORF">L2A60_03110</name>
</gene>
<organism evidence="1 2">
    <name type="scientific">Acidiphilium iwatense</name>
    <dbReference type="NCBI Taxonomy" id="768198"/>
    <lineage>
        <taxon>Bacteria</taxon>
        <taxon>Pseudomonadati</taxon>
        <taxon>Pseudomonadota</taxon>
        <taxon>Alphaproteobacteria</taxon>
        <taxon>Acetobacterales</taxon>
        <taxon>Acidocellaceae</taxon>
        <taxon>Acidiphilium</taxon>
    </lineage>
</organism>
<reference evidence="1 2" key="1">
    <citation type="submission" date="2022-01" db="EMBL/GenBank/DDBJ databases">
        <authorList>
            <person name="Won M."/>
            <person name="Kim S.-J."/>
            <person name="Kwon S.-W."/>
        </authorList>
    </citation>
    <scope>NUCLEOTIDE SEQUENCE [LARGE SCALE GENOMIC DNA]</scope>
    <source>
        <strain evidence="1 2">KCTC 23505</strain>
    </source>
</reference>
<dbReference type="Proteomes" id="UP001521209">
    <property type="component" value="Unassembled WGS sequence"/>
</dbReference>
<accession>A0ABS9DWJ2</accession>
<keyword evidence="2" id="KW-1185">Reference proteome</keyword>
<comment type="caution">
    <text evidence="1">The sequence shown here is derived from an EMBL/GenBank/DDBJ whole genome shotgun (WGS) entry which is preliminary data.</text>
</comment>
<proteinExistence type="predicted"/>
<sequence>MIVHDREHVAAALAVGLPVTLLSPPGFALYAGCLWWQALLEQAGFTGFSLLDCADAPGRAIEALRLGLHGIVLDAEPVIFARVAAIAAESGAILLDKPPPSLDLAQRGADRRLAGWLGGAGEFG</sequence>
<dbReference type="RefSeq" id="WP_235702910.1">
    <property type="nucleotide sequence ID" value="NZ_JAKGBZ010000003.1"/>
</dbReference>